<dbReference type="SUPFAM" id="SSF52499">
    <property type="entry name" value="Isochorismatase-like hydrolases"/>
    <property type="match status" value="1"/>
</dbReference>
<dbReference type="Gene3D" id="3.40.50.850">
    <property type="entry name" value="Isochorismatase-like"/>
    <property type="match status" value="1"/>
</dbReference>
<evidence type="ECO:0000313" key="4">
    <source>
        <dbReference type="Proteomes" id="UP000029055"/>
    </source>
</evidence>
<evidence type="ECO:0000259" key="2">
    <source>
        <dbReference type="Pfam" id="PF00857"/>
    </source>
</evidence>
<proteinExistence type="predicted"/>
<evidence type="ECO:0000256" key="1">
    <source>
        <dbReference type="ARBA" id="ARBA00022801"/>
    </source>
</evidence>
<dbReference type="PANTHER" id="PTHR43540:SF14">
    <property type="entry name" value="ISOCHORISMATASE"/>
    <property type="match status" value="1"/>
</dbReference>
<reference evidence="3 4" key="1">
    <citation type="submission" date="2014-03" db="EMBL/GenBank/DDBJ databases">
        <title>Genomics of Bifidobacteria.</title>
        <authorList>
            <person name="Ventura M."/>
            <person name="Milani C."/>
            <person name="Lugli G.A."/>
        </authorList>
    </citation>
    <scope>NUCLEOTIDE SEQUENCE [LARGE SCALE GENOMIC DNA]</scope>
    <source>
        <strain evidence="3 4">LMG 11597</strain>
    </source>
</reference>
<dbReference type="InterPro" id="IPR050272">
    <property type="entry name" value="Isochorismatase-like_hydrls"/>
</dbReference>
<comment type="caution">
    <text evidence="3">The sequence shown here is derived from an EMBL/GenBank/DDBJ whole genome shotgun (WGS) entry which is preliminary data.</text>
</comment>
<dbReference type="STRING" id="77635.BISU_1272"/>
<gene>
    <name evidence="3" type="ORF">BISU_1272</name>
</gene>
<organism evidence="3 4">
    <name type="scientific">Bifidobacterium subtile</name>
    <dbReference type="NCBI Taxonomy" id="77635"/>
    <lineage>
        <taxon>Bacteria</taxon>
        <taxon>Bacillati</taxon>
        <taxon>Actinomycetota</taxon>
        <taxon>Actinomycetes</taxon>
        <taxon>Bifidobacteriales</taxon>
        <taxon>Bifidobacteriaceae</taxon>
        <taxon>Bifidobacterium</taxon>
    </lineage>
</organism>
<keyword evidence="1 3" id="KW-0378">Hydrolase</keyword>
<protein>
    <submittedName>
        <fullName evidence="3">Isochorismatase hydrolase</fullName>
        <ecNumber evidence="3">3.5.2.19</ecNumber>
    </submittedName>
</protein>
<dbReference type="InterPro" id="IPR036380">
    <property type="entry name" value="Isochorismatase-like_sf"/>
</dbReference>
<dbReference type="InterPro" id="IPR000868">
    <property type="entry name" value="Isochorismatase-like_dom"/>
</dbReference>
<dbReference type="AlphaFoldDB" id="A0A087EBK5"/>
<dbReference type="OrthoDB" id="3174612at2"/>
<dbReference type="eggNOG" id="COG1335">
    <property type="taxonomic scope" value="Bacteria"/>
</dbReference>
<sequence>MTIGARTVVLVIDLQRGVMAECFDASHVLTRAADLVARARENGTAIVWVQDDGVALGTSDWELAAPLSRNDDEPLVRKTYRDAFAGTNLKSVLDGLGATRLVVAGAQSDYCIRTTVQRAAAEGYDTTLVSDAHTTTSTEWDGVTITGEQIVAHTNRYFSGLRYPGQICDIATHDAVRL</sequence>
<feature type="domain" description="Isochorismatase-like" evidence="2">
    <location>
        <begin position="7"/>
        <end position="140"/>
    </location>
</feature>
<dbReference type="GO" id="GO:0016787">
    <property type="term" value="F:hydrolase activity"/>
    <property type="evidence" value="ECO:0007669"/>
    <property type="project" value="UniProtKB-KW"/>
</dbReference>
<keyword evidence="4" id="KW-1185">Reference proteome</keyword>
<dbReference type="Proteomes" id="UP000029055">
    <property type="component" value="Unassembled WGS sequence"/>
</dbReference>
<dbReference type="Pfam" id="PF00857">
    <property type="entry name" value="Isochorismatase"/>
    <property type="match status" value="1"/>
</dbReference>
<dbReference type="PANTHER" id="PTHR43540">
    <property type="entry name" value="PEROXYUREIDOACRYLATE/UREIDOACRYLATE AMIDOHYDROLASE-RELATED"/>
    <property type="match status" value="1"/>
</dbReference>
<name>A0A087EBK5_9BIFI</name>
<dbReference type="EC" id="3.5.2.19" evidence="3"/>
<dbReference type="EMBL" id="JGZR01000001">
    <property type="protein sequence ID" value="KFJ05156.1"/>
    <property type="molecule type" value="Genomic_DNA"/>
</dbReference>
<accession>A0A087EBK5</accession>
<evidence type="ECO:0000313" key="3">
    <source>
        <dbReference type="EMBL" id="KFJ05156.1"/>
    </source>
</evidence>